<dbReference type="PANTHER" id="PTHR31718">
    <property type="entry name" value="PLAT DOMAIN-CONTAINING PROTEIN"/>
    <property type="match status" value="1"/>
</dbReference>
<name>A0A9Q1GNU2_9CARY</name>
<evidence type="ECO:0000259" key="2">
    <source>
        <dbReference type="PROSITE" id="PS50095"/>
    </source>
</evidence>
<comment type="caution">
    <text evidence="3">The sequence shown here is derived from an EMBL/GenBank/DDBJ whole genome shotgun (WGS) entry which is preliminary data.</text>
</comment>
<keyword evidence="5" id="KW-1185">Reference proteome</keyword>
<dbReference type="InterPro" id="IPR001024">
    <property type="entry name" value="PLAT/LH2_dom"/>
</dbReference>
<evidence type="ECO:0000313" key="5">
    <source>
        <dbReference type="Proteomes" id="UP001153076"/>
    </source>
</evidence>
<evidence type="ECO:0000313" key="3">
    <source>
        <dbReference type="EMBL" id="KAJ8422611.1"/>
    </source>
</evidence>
<dbReference type="PANTHER" id="PTHR31718:SF60">
    <property type="entry name" value="LIPOXYGENASE HOMOLOGY DOMAIN-CONTAINING PROTEIN 1"/>
    <property type="match status" value="1"/>
</dbReference>
<proteinExistence type="predicted"/>
<gene>
    <name evidence="4" type="ORF">Cgig2_000208</name>
    <name evidence="3" type="ORF">Cgig2_000236</name>
</gene>
<dbReference type="EMBL" id="JAKOGI010002201">
    <property type="protein sequence ID" value="KAJ8422611.1"/>
    <property type="molecule type" value="Genomic_DNA"/>
</dbReference>
<dbReference type="Pfam" id="PF01477">
    <property type="entry name" value="PLAT"/>
    <property type="match status" value="1"/>
</dbReference>
<dbReference type="AlphaFoldDB" id="A0A9Q1GNU2"/>
<dbReference type="SUPFAM" id="SSF49723">
    <property type="entry name" value="Lipase/lipooxygenase domain (PLAT/LH2 domain)"/>
    <property type="match status" value="1"/>
</dbReference>
<dbReference type="Gene3D" id="2.60.60.20">
    <property type="entry name" value="PLAT/LH2 domain"/>
    <property type="match status" value="1"/>
</dbReference>
<organism evidence="3 5">
    <name type="scientific">Carnegiea gigantea</name>
    <dbReference type="NCBI Taxonomy" id="171969"/>
    <lineage>
        <taxon>Eukaryota</taxon>
        <taxon>Viridiplantae</taxon>
        <taxon>Streptophyta</taxon>
        <taxon>Embryophyta</taxon>
        <taxon>Tracheophyta</taxon>
        <taxon>Spermatophyta</taxon>
        <taxon>Magnoliopsida</taxon>
        <taxon>eudicotyledons</taxon>
        <taxon>Gunneridae</taxon>
        <taxon>Pentapetalae</taxon>
        <taxon>Caryophyllales</taxon>
        <taxon>Cactineae</taxon>
        <taxon>Cactaceae</taxon>
        <taxon>Cactoideae</taxon>
        <taxon>Echinocereeae</taxon>
        <taxon>Carnegiea</taxon>
    </lineage>
</organism>
<dbReference type="OrthoDB" id="632984at2759"/>
<sequence>MKIYVQDESQNNPSGKLFVNVSRGCTYRVEVKTGDRNWAGTAAIVNLHLCSTRNTCFLHIPDLSKFGMAGPSYPYFRLGNHDFFRISTRQGCQKVCKISIGHNNAGSSPGWFLDYVKVDVYDGGVVTYRDLFNVYQWIAKGGGYKLQVDVNHCPVIKAAAAQLASVLPLQSGVA</sequence>
<evidence type="ECO:0000256" key="1">
    <source>
        <dbReference type="PROSITE-ProRule" id="PRU00152"/>
    </source>
</evidence>
<dbReference type="EMBL" id="JAKOGI010000069">
    <property type="protein sequence ID" value="KAJ8445896.1"/>
    <property type="molecule type" value="Genomic_DNA"/>
</dbReference>
<feature type="domain" description="PLAT" evidence="2">
    <location>
        <begin position="25"/>
        <end position="152"/>
    </location>
</feature>
<dbReference type="InterPro" id="IPR036392">
    <property type="entry name" value="PLAT/LH2_dom_sf"/>
</dbReference>
<evidence type="ECO:0000313" key="4">
    <source>
        <dbReference type="EMBL" id="KAJ8445896.1"/>
    </source>
</evidence>
<protein>
    <recommendedName>
        <fullName evidence="2">PLAT domain-containing protein</fullName>
    </recommendedName>
</protein>
<comment type="caution">
    <text evidence="1">Lacks conserved residue(s) required for the propagation of feature annotation.</text>
</comment>
<dbReference type="Proteomes" id="UP001153076">
    <property type="component" value="Unassembled WGS sequence"/>
</dbReference>
<reference evidence="3" key="1">
    <citation type="submission" date="2022-04" db="EMBL/GenBank/DDBJ databases">
        <title>Carnegiea gigantea Genome sequencing and assembly v2.</title>
        <authorList>
            <person name="Copetti D."/>
            <person name="Sanderson M.J."/>
            <person name="Burquez A."/>
            <person name="Wojciechowski M.F."/>
        </authorList>
    </citation>
    <scope>NUCLEOTIDE SEQUENCE</scope>
    <source>
        <strain evidence="3">SGP5-SGP5p</strain>
        <tissue evidence="3">Aerial part</tissue>
    </source>
</reference>
<accession>A0A9Q1GNU2</accession>
<dbReference type="PROSITE" id="PS50095">
    <property type="entry name" value="PLAT"/>
    <property type="match status" value="1"/>
</dbReference>